<dbReference type="EMBL" id="QFNN01000088">
    <property type="protein sequence ID" value="PZO88524.1"/>
    <property type="molecule type" value="Genomic_DNA"/>
</dbReference>
<comment type="caution">
    <text evidence="1">The sequence shown here is derived from an EMBL/GenBank/DDBJ whole genome shotgun (WGS) entry which is preliminary data.</text>
</comment>
<gene>
    <name evidence="1" type="ORF">DI623_12495</name>
</gene>
<protein>
    <submittedName>
        <fullName evidence="1">Uncharacterized protein</fullName>
    </submittedName>
</protein>
<evidence type="ECO:0000313" key="2">
    <source>
        <dbReference type="Proteomes" id="UP000249066"/>
    </source>
</evidence>
<evidence type="ECO:0000313" key="1">
    <source>
        <dbReference type="EMBL" id="PZO88524.1"/>
    </source>
</evidence>
<dbReference type="Proteomes" id="UP000249066">
    <property type="component" value="Unassembled WGS sequence"/>
</dbReference>
<name>A0A2W5A1R8_9SPHN</name>
<accession>A0A2W5A1R8</accession>
<reference evidence="1 2" key="1">
    <citation type="submission" date="2017-08" db="EMBL/GenBank/DDBJ databases">
        <title>Infants hospitalized years apart are colonized by the same room-sourced microbial strains.</title>
        <authorList>
            <person name="Brooks B."/>
            <person name="Olm M.R."/>
            <person name="Firek B.A."/>
            <person name="Baker R."/>
            <person name="Thomas B.C."/>
            <person name="Morowitz M.J."/>
            <person name="Banfield J.F."/>
        </authorList>
    </citation>
    <scope>NUCLEOTIDE SEQUENCE [LARGE SCALE GENOMIC DNA]</scope>
    <source>
        <strain evidence="1">S2_018_000_R2_101</strain>
    </source>
</reference>
<proteinExistence type="predicted"/>
<dbReference type="AlphaFoldDB" id="A0A2W5A1R8"/>
<sequence>MDSDTLQVDWAAGEVADGEMRIPATFEGLSGMLILSEGEMLAATKAADDEVLIAFGGMIGWIADAAQKAFARGALVQVDGSFLMLIAAEDFSLTRPTIN</sequence>
<organism evidence="1 2">
    <name type="scientific">Sphingomonas sanxanigenens</name>
    <dbReference type="NCBI Taxonomy" id="397260"/>
    <lineage>
        <taxon>Bacteria</taxon>
        <taxon>Pseudomonadati</taxon>
        <taxon>Pseudomonadota</taxon>
        <taxon>Alphaproteobacteria</taxon>
        <taxon>Sphingomonadales</taxon>
        <taxon>Sphingomonadaceae</taxon>
        <taxon>Sphingomonas</taxon>
    </lineage>
</organism>